<keyword evidence="1" id="KW-0472">Membrane</keyword>
<name>A0ABS2P9Z3_9BACL</name>
<feature type="transmembrane region" description="Helical" evidence="1">
    <location>
        <begin position="136"/>
        <end position="156"/>
    </location>
</feature>
<evidence type="ECO:0000313" key="2">
    <source>
        <dbReference type="EMBL" id="MBM7632129.1"/>
    </source>
</evidence>
<feature type="transmembrane region" description="Helical" evidence="1">
    <location>
        <begin position="176"/>
        <end position="198"/>
    </location>
</feature>
<evidence type="ECO:0000256" key="1">
    <source>
        <dbReference type="SAM" id="Phobius"/>
    </source>
</evidence>
<gene>
    <name evidence="2" type="ORF">JOD17_001222</name>
</gene>
<keyword evidence="1" id="KW-1133">Transmembrane helix</keyword>
<keyword evidence="1" id="KW-0812">Transmembrane</keyword>
<dbReference type="Proteomes" id="UP000741863">
    <property type="component" value="Unassembled WGS sequence"/>
</dbReference>
<evidence type="ECO:0000313" key="3">
    <source>
        <dbReference type="Proteomes" id="UP000741863"/>
    </source>
</evidence>
<organism evidence="2 3">
    <name type="scientific">Geomicrobium sediminis</name>
    <dbReference type="NCBI Taxonomy" id="1347788"/>
    <lineage>
        <taxon>Bacteria</taxon>
        <taxon>Bacillati</taxon>
        <taxon>Bacillota</taxon>
        <taxon>Bacilli</taxon>
        <taxon>Bacillales</taxon>
        <taxon>Geomicrobium</taxon>
    </lineage>
</organism>
<accession>A0ABS2P9Z3</accession>
<sequence>MFRFIRRRKQLKKIKKVKEGDGHLLKPYRFWHILTRSVFYLKLKDEQDEKLIYAINYSYWADDYEVDLYRNGKHVASSKLPATFPVYDGVIEMAIGSYGFSRAHYVPNHGESDPLLPDRQSVRGLRLRFHKRFKKISTVIGIIAALTLLASVFLSLPQLIEYLSQIPWIEENIGTFVSPVSLPGWANVTIITAGILAATERALMLRSHWLIDMETSYWDH</sequence>
<reference evidence="2 3" key="1">
    <citation type="submission" date="2021-01" db="EMBL/GenBank/DDBJ databases">
        <title>Genomic Encyclopedia of Type Strains, Phase IV (KMG-IV): sequencing the most valuable type-strain genomes for metagenomic binning, comparative biology and taxonomic classification.</title>
        <authorList>
            <person name="Goeker M."/>
        </authorList>
    </citation>
    <scope>NUCLEOTIDE SEQUENCE [LARGE SCALE GENOMIC DNA]</scope>
    <source>
        <strain evidence="2 3">DSM 25540</strain>
    </source>
</reference>
<proteinExistence type="predicted"/>
<protein>
    <submittedName>
        <fullName evidence="2">Uncharacterized protein</fullName>
    </submittedName>
</protein>
<dbReference type="EMBL" id="JAFBEC010000003">
    <property type="protein sequence ID" value="MBM7632129.1"/>
    <property type="molecule type" value="Genomic_DNA"/>
</dbReference>
<keyword evidence="3" id="KW-1185">Reference proteome</keyword>
<dbReference type="RefSeq" id="WP_204696231.1">
    <property type="nucleotide sequence ID" value="NZ_JAFBEC010000003.1"/>
</dbReference>
<comment type="caution">
    <text evidence="2">The sequence shown here is derived from an EMBL/GenBank/DDBJ whole genome shotgun (WGS) entry which is preliminary data.</text>
</comment>